<dbReference type="Gene3D" id="3.40.50.10090">
    <property type="match status" value="2"/>
</dbReference>
<evidence type="ECO:0000256" key="9">
    <source>
        <dbReference type="RuleBase" id="RU366031"/>
    </source>
</evidence>
<dbReference type="InterPro" id="IPR039793">
    <property type="entry name" value="UROS/Hem4"/>
</dbReference>
<dbReference type="InterPro" id="IPR003754">
    <property type="entry name" value="4pyrrol_synth_uPrphyn_synth"/>
</dbReference>
<comment type="function">
    <text evidence="6 9">Catalyzes cyclization of the linear tetrapyrrole, hydroxymethylbilane, to the macrocyclic uroporphyrinogen III.</text>
</comment>
<sequence length="211" mass="23556">MIYLVSHTKFNDNSVKHLQVCEIKFHKFSVDLSKFDALVLTSKNSVKALKFNLINLANLEVFSIGEGTTKEALNFGFTKIYTAKNAHGNEFANEIARLLKSKKTLFLKAKEVVSDVFGILKNGGVNLIEIIAYENVFLNLPNELKPPKNSIIIFTSPSNVDGFLRNFELDLSYKIIAIGKKTAISLKNFPNIIVSKTQSIENCIEIAKNLA</sequence>
<dbReference type="AlphaFoldDB" id="A0A381DI71"/>
<dbReference type="OrthoDB" id="5328023at2"/>
<evidence type="ECO:0000256" key="7">
    <source>
        <dbReference type="ARBA" id="ARBA00040167"/>
    </source>
</evidence>
<dbReference type="GO" id="GO:0006782">
    <property type="term" value="P:protoporphyrinogen IX biosynthetic process"/>
    <property type="evidence" value="ECO:0007669"/>
    <property type="project" value="UniProtKB-UniRule"/>
</dbReference>
<comment type="pathway">
    <text evidence="1 9">Porphyrin-containing compound metabolism; protoporphyrin-IX biosynthesis; coproporphyrinogen-III from 5-aminolevulinate: step 3/4.</text>
</comment>
<reference evidence="11 12" key="1">
    <citation type="submission" date="2018-06" db="EMBL/GenBank/DDBJ databases">
        <authorList>
            <consortium name="Pathogen Informatics"/>
            <person name="Doyle S."/>
        </authorList>
    </citation>
    <scope>NUCLEOTIDE SEQUENCE [LARGE SCALE GENOMIC DNA]</scope>
    <source>
        <strain evidence="11 12">NCTC12475</strain>
    </source>
</reference>
<protein>
    <recommendedName>
        <fullName evidence="7 9">Uroporphyrinogen-III synthase</fullName>
        <ecNumber evidence="3 9">4.2.1.75</ecNumber>
    </recommendedName>
</protein>
<evidence type="ECO:0000256" key="4">
    <source>
        <dbReference type="ARBA" id="ARBA00023239"/>
    </source>
</evidence>
<dbReference type="UniPathway" id="UPA00251">
    <property type="reaction ID" value="UER00320"/>
</dbReference>
<keyword evidence="4 9" id="KW-0456">Lyase</keyword>
<dbReference type="PANTHER" id="PTHR38042:SF1">
    <property type="entry name" value="UROPORPHYRINOGEN-III SYNTHASE, CHLOROPLASTIC"/>
    <property type="match status" value="1"/>
</dbReference>
<dbReference type="GO" id="GO:0006780">
    <property type="term" value="P:uroporphyrinogen III biosynthetic process"/>
    <property type="evidence" value="ECO:0007669"/>
    <property type="project" value="UniProtKB-UniRule"/>
</dbReference>
<gene>
    <name evidence="11" type="primary">hemD</name>
    <name evidence="11" type="ORF">NCTC12475_00346</name>
</gene>
<organism evidence="11 12">
    <name type="scientific">Campylobacter sputorum subsp. sputorum</name>
    <dbReference type="NCBI Taxonomy" id="32024"/>
    <lineage>
        <taxon>Bacteria</taxon>
        <taxon>Pseudomonadati</taxon>
        <taxon>Campylobacterota</taxon>
        <taxon>Epsilonproteobacteria</taxon>
        <taxon>Campylobacterales</taxon>
        <taxon>Campylobacteraceae</taxon>
        <taxon>Campylobacter</taxon>
    </lineage>
</organism>
<feature type="domain" description="Tetrapyrrole biosynthesis uroporphyrinogen III synthase" evidence="10">
    <location>
        <begin position="31"/>
        <end position="204"/>
    </location>
</feature>
<evidence type="ECO:0000313" key="11">
    <source>
        <dbReference type="EMBL" id="SUX10092.1"/>
    </source>
</evidence>
<evidence type="ECO:0000256" key="5">
    <source>
        <dbReference type="ARBA" id="ARBA00023244"/>
    </source>
</evidence>
<name>A0A381DI71_9BACT</name>
<dbReference type="Proteomes" id="UP000254920">
    <property type="component" value="Unassembled WGS sequence"/>
</dbReference>
<keyword evidence="5 9" id="KW-0627">Porphyrin biosynthesis</keyword>
<evidence type="ECO:0000256" key="6">
    <source>
        <dbReference type="ARBA" id="ARBA00037589"/>
    </source>
</evidence>
<comment type="catalytic activity">
    <reaction evidence="8 9">
        <text>hydroxymethylbilane = uroporphyrinogen III + H2O</text>
        <dbReference type="Rhea" id="RHEA:18965"/>
        <dbReference type="ChEBI" id="CHEBI:15377"/>
        <dbReference type="ChEBI" id="CHEBI:57308"/>
        <dbReference type="ChEBI" id="CHEBI:57845"/>
        <dbReference type="EC" id="4.2.1.75"/>
    </reaction>
</comment>
<accession>A0A381DI71</accession>
<evidence type="ECO:0000313" key="12">
    <source>
        <dbReference type="Proteomes" id="UP000254920"/>
    </source>
</evidence>
<keyword evidence="12" id="KW-1185">Reference proteome</keyword>
<comment type="similarity">
    <text evidence="2 9">Belongs to the uroporphyrinogen-III synthase family.</text>
</comment>
<dbReference type="CDD" id="cd06578">
    <property type="entry name" value="HemD"/>
    <property type="match status" value="1"/>
</dbReference>
<evidence type="ECO:0000256" key="2">
    <source>
        <dbReference type="ARBA" id="ARBA00008133"/>
    </source>
</evidence>
<dbReference type="PANTHER" id="PTHR38042">
    <property type="entry name" value="UROPORPHYRINOGEN-III SYNTHASE, CHLOROPLASTIC"/>
    <property type="match status" value="1"/>
</dbReference>
<dbReference type="SUPFAM" id="SSF69618">
    <property type="entry name" value="HemD-like"/>
    <property type="match status" value="1"/>
</dbReference>
<dbReference type="Pfam" id="PF02602">
    <property type="entry name" value="HEM4"/>
    <property type="match status" value="1"/>
</dbReference>
<dbReference type="EC" id="4.2.1.75" evidence="3 9"/>
<dbReference type="InterPro" id="IPR036108">
    <property type="entry name" value="4pyrrol_syn_uPrphyn_synt_sf"/>
</dbReference>
<evidence type="ECO:0000256" key="8">
    <source>
        <dbReference type="ARBA" id="ARBA00048617"/>
    </source>
</evidence>
<evidence type="ECO:0000256" key="3">
    <source>
        <dbReference type="ARBA" id="ARBA00013109"/>
    </source>
</evidence>
<dbReference type="GeneID" id="93090793"/>
<dbReference type="RefSeq" id="WP_089182612.1">
    <property type="nucleotide sequence ID" value="NZ_CP043427.1"/>
</dbReference>
<dbReference type="EMBL" id="UFVD01000001">
    <property type="protein sequence ID" value="SUX10092.1"/>
    <property type="molecule type" value="Genomic_DNA"/>
</dbReference>
<dbReference type="STRING" id="32024.GCA_000788295_00333"/>
<proteinExistence type="inferred from homology"/>
<evidence type="ECO:0000256" key="1">
    <source>
        <dbReference type="ARBA" id="ARBA00004772"/>
    </source>
</evidence>
<dbReference type="GO" id="GO:0004852">
    <property type="term" value="F:uroporphyrinogen-III synthase activity"/>
    <property type="evidence" value="ECO:0007669"/>
    <property type="project" value="UniProtKB-UniRule"/>
</dbReference>
<evidence type="ECO:0000259" key="10">
    <source>
        <dbReference type="Pfam" id="PF02602"/>
    </source>
</evidence>